<keyword evidence="1" id="KW-0808">Transferase</keyword>
<dbReference type="GO" id="GO:0016301">
    <property type="term" value="F:kinase activity"/>
    <property type="evidence" value="ECO:0007669"/>
    <property type="project" value="UniProtKB-KW"/>
</dbReference>
<proteinExistence type="predicted"/>
<gene>
    <name evidence="1" type="ORF">GcM3_042046</name>
</gene>
<dbReference type="EMBL" id="MCBQ01004290">
    <property type="protein sequence ID" value="RKF80721.1"/>
    <property type="molecule type" value="Genomic_DNA"/>
</dbReference>
<name>A0A420J1R2_9PEZI</name>
<dbReference type="Gene3D" id="3.40.50.300">
    <property type="entry name" value="P-loop containing nucleotide triphosphate hydrolases"/>
    <property type="match status" value="1"/>
</dbReference>
<dbReference type="InterPro" id="IPR027417">
    <property type="entry name" value="P-loop_NTPase"/>
</dbReference>
<dbReference type="CDD" id="cd02024">
    <property type="entry name" value="NRK1"/>
    <property type="match status" value="1"/>
</dbReference>
<comment type="caution">
    <text evidence="1">The sequence shown here is derived from an EMBL/GenBank/DDBJ whole genome shotgun (WGS) entry which is preliminary data.</text>
</comment>
<dbReference type="PANTHER" id="PTHR10285">
    <property type="entry name" value="URIDINE KINASE"/>
    <property type="match status" value="1"/>
</dbReference>
<keyword evidence="1" id="KW-0418">Kinase</keyword>
<evidence type="ECO:0000313" key="1">
    <source>
        <dbReference type="EMBL" id="RKF80721.1"/>
    </source>
</evidence>
<dbReference type="SUPFAM" id="SSF52540">
    <property type="entry name" value="P-loop containing nucleoside triphosphate hydrolases"/>
    <property type="match status" value="1"/>
</dbReference>
<dbReference type="Proteomes" id="UP000283383">
    <property type="component" value="Unassembled WGS sequence"/>
</dbReference>
<sequence>MRGSIMDENQRTVIIGISGASSCGKTTLCHLLRLIFPNILTLHEDDFFKPDKEIPMKDGLRNWDCAEALSMPDMIKSLEFIRQNGALPPQLISKEDQDSVSGLPVSSHTVDTLKAKVNSWLAPDQPGYVIRNKKVFLLDGFLLFSQSVSSIWPYLDLKIFLQCSYKNAKARREARNGYITIDDIWKDPPNYVDKIVWPNYQKDHSWMFESGDVEGKLLDEPEGLGKLMTPGGIDVDLEKTLVWIVEIFMKELPGLFKD</sequence>
<dbReference type="PROSITE" id="PS51257">
    <property type="entry name" value="PROKAR_LIPOPROTEIN"/>
    <property type="match status" value="1"/>
</dbReference>
<accession>A0A420J1R2</accession>
<dbReference type="STRING" id="62708.A0A420J1R2"/>
<organism evidence="1 2">
    <name type="scientific">Golovinomyces cichoracearum</name>
    <dbReference type="NCBI Taxonomy" id="62708"/>
    <lineage>
        <taxon>Eukaryota</taxon>
        <taxon>Fungi</taxon>
        <taxon>Dikarya</taxon>
        <taxon>Ascomycota</taxon>
        <taxon>Pezizomycotina</taxon>
        <taxon>Leotiomycetes</taxon>
        <taxon>Erysiphales</taxon>
        <taxon>Erysiphaceae</taxon>
        <taxon>Golovinomyces</taxon>
    </lineage>
</organism>
<keyword evidence="2" id="KW-1185">Reference proteome</keyword>
<evidence type="ECO:0000313" key="2">
    <source>
        <dbReference type="Proteomes" id="UP000283383"/>
    </source>
</evidence>
<reference evidence="1 2" key="1">
    <citation type="journal article" date="2018" name="BMC Genomics">
        <title>Comparative genome analyses reveal sequence features reflecting distinct modes of host-adaptation between dicot and monocot powdery mildew.</title>
        <authorList>
            <person name="Wu Y."/>
            <person name="Ma X."/>
            <person name="Pan Z."/>
            <person name="Kale S.D."/>
            <person name="Song Y."/>
            <person name="King H."/>
            <person name="Zhang Q."/>
            <person name="Presley C."/>
            <person name="Deng X."/>
            <person name="Wei C.I."/>
            <person name="Xiao S."/>
        </authorList>
    </citation>
    <scope>NUCLEOTIDE SEQUENCE [LARGE SCALE GENOMIC DNA]</scope>
    <source>
        <strain evidence="1">UMSG3</strain>
    </source>
</reference>
<dbReference type="AlphaFoldDB" id="A0A420J1R2"/>
<protein>
    <submittedName>
        <fullName evidence="1">Nicotinamide riboside kinase</fullName>
    </submittedName>
</protein>